<keyword evidence="4" id="KW-0862">Zinc</keyword>
<dbReference type="Pfam" id="PF01663">
    <property type="entry name" value="Phosphodiest"/>
    <property type="match status" value="1"/>
</dbReference>
<dbReference type="InterPro" id="IPR026263">
    <property type="entry name" value="Alkaline_phosphatase_prok"/>
</dbReference>
<comment type="cofactor">
    <cofactor evidence="4">
        <name>Zn(2+)</name>
        <dbReference type="ChEBI" id="CHEBI:29105"/>
    </cofactor>
    <text evidence="4">Binds 2 Zn(2+) ions.</text>
</comment>
<comment type="function">
    <text evidence="4">Alkaline phosphatase with broad substrate specificity.</text>
</comment>
<reference evidence="5 6" key="1">
    <citation type="submission" date="2021-03" db="EMBL/GenBank/DDBJ databases">
        <title>Complete genome of Parasphingorhabdus_sp.JHSY0214.</title>
        <authorList>
            <person name="Yoo J.H."/>
            <person name="Bae J.W."/>
        </authorList>
    </citation>
    <scope>NUCLEOTIDE SEQUENCE [LARGE SCALE GENOMIC DNA]</scope>
    <source>
        <strain evidence="5 6">JHSY0214</strain>
    </source>
</reference>
<dbReference type="PANTHER" id="PTHR10151:SF120">
    <property type="entry name" value="BIS(5'-ADENOSYL)-TRIPHOSPHATASE"/>
    <property type="match status" value="1"/>
</dbReference>
<protein>
    <recommendedName>
        <fullName evidence="4">Alkaline phosphatase</fullName>
        <ecNumber evidence="4">3.1.3.1</ecNumber>
    </recommendedName>
</protein>
<dbReference type="Proteomes" id="UP000663923">
    <property type="component" value="Chromosome"/>
</dbReference>
<comment type="catalytic activity">
    <reaction evidence="4">
        <text>a phosphate monoester + H2O = an alcohol + phosphate</text>
        <dbReference type="Rhea" id="RHEA:15017"/>
        <dbReference type="ChEBI" id="CHEBI:15377"/>
        <dbReference type="ChEBI" id="CHEBI:30879"/>
        <dbReference type="ChEBI" id="CHEBI:43474"/>
        <dbReference type="ChEBI" id="CHEBI:67140"/>
        <dbReference type="EC" id="3.1.3.1"/>
    </reaction>
</comment>
<proteinExistence type="predicted"/>
<dbReference type="PIRSF" id="PIRSF031924">
    <property type="entry name" value="Pi-irrepressible_AP"/>
    <property type="match status" value="1"/>
</dbReference>
<evidence type="ECO:0000313" key="6">
    <source>
        <dbReference type="Proteomes" id="UP000663923"/>
    </source>
</evidence>
<dbReference type="InterPro" id="IPR017850">
    <property type="entry name" value="Alkaline_phosphatase_core_sf"/>
</dbReference>
<dbReference type="SUPFAM" id="SSF53649">
    <property type="entry name" value="Alkaline phosphatase-like"/>
    <property type="match status" value="1"/>
</dbReference>
<evidence type="ECO:0000256" key="4">
    <source>
        <dbReference type="PIRNR" id="PIRNR031924"/>
    </source>
</evidence>
<evidence type="ECO:0000256" key="1">
    <source>
        <dbReference type="ARBA" id="ARBA00022553"/>
    </source>
</evidence>
<dbReference type="Gene3D" id="3.30.1360.150">
    <property type="match status" value="1"/>
</dbReference>
<evidence type="ECO:0000256" key="3">
    <source>
        <dbReference type="ARBA" id="ARBA00022729"/>
    </source>
</evidence>
<evidence type="ECO:0000313" key="5">
    <source>
        <dbReference type="EMBL" id="QTD57024.1"/>
    </source>
</evidence>
<dbReference type="InterPro" id="IPR002591">
    <property type="entry name" value="Phosphodiest/P_Trfase"/>
</dbReference>
<gene>
    <name evidence="5" type="ORF">J4G78_05520</name>
</gene>
<dbReference type="PANTHER" id="PTHR10151">
    <property type="entry name" value="ECTONUCLEOTIDE PYROPHOSPHATASE/PHOSPHODIESTERASE"/>
    <property type="match status" value="1"/>
</dbReference>
<dbReference type="EC" id="3.1.3.1" evidence="4"/>
<dbReference type="CDD" id="cd16016">
    <property type="entry name" value="AP-SPAP"/>
    <property type="match status" value="1"/>
</dbReference>
<keyword evidence="6" id="KW-1185">Reference proteome</keyword>
<evidence type="ECO:0000256" key="2">
    <source>
        <dbReference type="ARBA" id="ARBA00022723"/>
    </source>
</evidence>
<keyword evidence="2 4" id="KW-0479">Metal-binding</keyword>
<organism evidence="5 6">
    <name type="scientific">Parasphingorhabdus cellanae</name>
    <dbReference type="NCBI Taxonomy" id="2806553"/>
    <lineage>
        <taxon>Bacteria</taxon>
        <taxon>Pseudomonadati</taxon>
        <taxon>Pseudomonadota</taxon>
        <taxon>Alphaproteobacteria</taxon>
        <taxon>Sphingomonadales</taxon>
        <taxon>Sphingomonadaceae</taxon>
        <taxon>Parasphingorhabdus</taxon>
    </lineage>
</organism>
<name>A0ABX7T5Z8_9SPHN</name>
<sequence>MLLLYRRLSCHSRFIPWGLFVRVIKYVTSFIAFIAISGAANAEHHSQTQSGKPKLVIAISVDQFSSDLFSEYRSSFTGGLKRLASGAVFPSGYQGHAATETCPGHATIMTGVHPGRAGIIANNWIDLGVKREDKTIYCAEDPRIEGTSFGSITAATQGDYVASAWHLLVPTLGERLKTLSPGSRNMAVSGKDRAALMMGGNAPDMIFWWKGEGFKTKKDGLMLPALPKFNTELKAMLAKPRAPIAVPAHCEARNRAIPLGGDSAVGTYQFQRPKNGASIFRASPDFDAAVLALAEKMVKNERLGAFEFTDILNIGLSATDYVGHAFGTGGVEMCINLSELDRNLGSFFDKLDEMGRDYMVVLTADHGGHDLPERLKQQGVPEAQRIDDDVNADGLNEVFYENDELRKYGQIIYADSPFGDYYVSQALPAPLRAEVKAEAMAIMARNRQVELVLDGADLAKMPMPSGPVEEWSLTERARASFHPDRSGDFIVLLKKGVTPIDRPMRGYVSTHGSPWDYDRRVPILFWRKGMTHFEQPLSVQTVDIAPTLASIIGLDIPDDELDGRCLDIDGGPGDNCR</sequence>
<accession>A0ABX7T5Z8</accession>
<keyword evidence="1" id="KW-0597">Phosphoprotein</keyword>
<dbReference type="EMBL" id="CP071794">
    <property type="protein sequence ID" value="QTD57024.1"/>
    <property type="molecule type" value="Genomic_DNA"/>
</dbReference>
<keyword evidence="3" id="KW-0732">Signal</keyword>
<dbReference type="Gene3D" id="3.40.720.10">
    <property type="entry name" value="Alkaline Phosphatase, subunit A"/>
    <property type="match status" value="1"/>
</dbReference>